<dbReference type="GO" id="GO:0006826">
    <property type="term" value="P:iron ion transport"/>
    <property type="evidence" value="ECO:0007669"/>
    <property type="project" value="UniProtKB-KW"/>
</dbReference>
<keyword evidence="5" id="KW-0408">Iron</keyword>
<dbReference type="PANTHER" id="PTHR42771">
    <property type="entry name" value="IRON(3+)-HYDROXAMATE IMPORT ATP-BINDING PROTEIN FHUC"/>
    <property type="match status" value="1"/>
</dbReference>
<gene>
    <name evidence="10" type="ORF">RGC53_06700</name>
</gene>
<evidence type="ECO:0000313" key="10">
    <source>
        <dbReference type="EMBL" id="MDU9790485.1"/>
    </source>
</evidence>
<feature type="coiled-coil region" evidence="8">
    <location>
        <begin position="112"/>
        <end position="151"/>
    </location>
</feature>
<evidence type="ECO:0000256" key="5">
    <source>
        <dbReference type="ARBA" id="ARBA00023004"/>
    </source>
</evidence>
<comment type="caution">
    <text evidence="10">The sequence shown here is derived from an EMBL/GenBank/DDBJ whole genome shotgun (WGS) entry which is preliminary data.</text>
</comment>
<reference evidence="10" key="1">
    <citation type="submission" date="2023-08" db="EMBL/GenBank/DDBJ databases">
        <title>First insite into the whole-genome sequence variations in clarithromycin resistant Helicobacter pylori clinical isolates in Russia.</title>
        <authorList>
            <person name="Starkova D.A."/>
            <person name="Svarval A.V."/>
            <person name="Polev D.E."/>
            <person name="Saitova A.T."/>
            <person name="Gladyshev N.S."/>
            <person name="Egorova S.A."/>
        </authorList>
    </citation>
    <scope>NUCLEOTIDE SEQUENCE</scope>
    <source>
        <strain evidence="10">HP96</strain>
    </source>
</reference>
<dbReference type="RefSeq" id="WP_316470390.1">
    <property type="nucleotide sequence ID" value="NZ_JAVKQK010000022.1"/>
</dbReference>
<proteinExistence type="predicted"/>
<dbReference type="InterPro" id="IPR016195">
    <property type="entry name" value="Pol/histidinol_Pase-like"/>
</dbReference>
<organism evidence="10 11">
    <name type="scientific">Helicobacter pylori</name>
    <name type="common">Campylobacter pylori</name>
    <dbReference type="NCBI Taxonomy" id="210"/>
    <lineage>
        <taxon>Bacteria</taxon>
        <taxon>Pseudomonadati</taxon>
        <taxon>Campylobacterota</taxon>
        <taxon>Epsilonproteobacteria</taxon>
        <taxon>Campylobacterales</taxon>
        <taxon>Helicobacteraceae</taxon>
        <taxon>Helicobacter</taxon>
    </lineage>
</organism>
<feature type="domain" description="AAA+ ATPase" evidence="9">
    <location>
        <begin position="307"/>
        <end position="826"/>
    </location>
</feature>
<evidence type="ECO:0000256" key="6">
    <source>
        <dbReference type="ARBA" id="ARBA00023065"/>
    </source>
</evidence>
<dbReference type="InterPro" id="IPR054787">
    <property type="entry name" value="TrlF_ATPase"/>
</dbReference>
<dbReference type="InterPro" id="IPR051535">
    <property type="entry name" value="Siderophore_ABC-ATPase"/>
</dbReference>
<dbReference type="InterPro" id="IPR027417">
    <property type="entry name" value="P-loop_NTPase"/>
</dbReference>
<keyword evidence="4" id="KW-0410">Iron transport</keyword>
<dbReference type="PANTHER" id="PTHR42771:SF2">
    <property type="entry name" value="IRON(3+)-HYDROXAMATE IMPORT ATP-BINDING PROTEIN FHUC"/>
    <property type="match status" value="1"/>
</dbReference>
<keyword evidence="8" id="KW-0175">Coiled coil</keyword>
<keyword evidence="7" id="KW-0472">Membrane</keyword>
<dbReference type="EMBL" id="JAVKQK010000022">
    <property type="protein sequence ID" value="MDU9790485.1"/>
    <property type="molecule type" value="Genomic_DNA"/>
</dbReference>
<dbReference type="Proteomes" id="UP001262343">
    <property type="component" value="Unassembled WGS sequence"/>
</dbReference>
<keyword evidence="3" id="KW-1003">Cell membrane</keyword>
<dbReference type="Gene3D" id="3.20.20.140">
    <property type="entry name" value="Metal-dependent hydrolases"/>
    <property type="match status" value="1"/>
</dbReference>
<keyword evidence="2" id="KW-0813">Transport</keyword>
<evidence type="ECO:0000256" key="1">
    <source>
        <dbReference type="ARBA" id="ARBA00004202"/>
    </source>
</evidence>
<dbReference type="Gene3D" id="3.40.50.300">
    <property type="entry name" value="P-loop containing nucleotide triphosphate hydrolases"/>
    <property type="match status" value="2"/>
</dbReference>
<dbReference type="NCBIfam" id="NF045780">
    <property type="entry name" value="TrlF_fam_ATP"/>
    <property type="match status" value="1"/>
</dbReference>
<evidence type="ECO:0000256" key="3">
    <source>
        <dbReference type="ARBA" id="ARBA00022475"/>
    </source>
</evidence>
<accession>A0AAW8XGB3</accession>
<comment type="subcellular location">
    <subcellularLocation>
        <location evidence="1">Cell membrane</location>
        <topology evidence="1">Peripheral membrane protein</topology>
    </subcellularLocation>
</comment>
<feature type="coiled-coil region" evidence="8">
    <location>
        <begin position="532"/>
        <end position="623"/>
    </location>
</feature>
<dbReference type="Pfam" id="PF13304">
    <property type="entry name" value="AAA_21"/>
    <property type="match status" value="1"/>
</dbReference>
<dbReference type="InterPro" id="IPR003959">
    <property type="entry name" value="ATPase_AAA_core"/>
</dbReference>
<evidence type="ECO:0000259" key="9">
    <source>
        <dbReference type="SMART" id="SM00382"/>
    </source>
</evidence>
<dbReference type="SUPFAM" id="SSF52540">
    <property type="entry name" value="P-loop containing nucleoside triphosphate hydrolases"/>
    <property type="match status" value="2"/>
</dbReference>
<dbReference type="GO" id="GO:0005886">
    <property type="term" value="C:plasma membrane"/>
    <property type="evidence" value="ECO:0007669"/>
    <property type="project" value="UniProtKB-SubCell"/>
</dbReference>
<dbReference type="GO" id="GO:0005524">
    <property type="term" value="F:ATP binding"/>
    <property type="evidence" value="ECO:0007669"/>
    <property type="project" value="InterPro"/>
</dbReference>
<dbReference type="SMART" id="SM00382">
    <property type="entry name" value="AAA"/>
    <property type="match status" value="1"/>
</dbReference>
<dbReference type="GO" id="GO:0016887">
    <property type="term" value="F:ATP hydrolysis activity"/>
    <property type="evidence" value="ECO:0007669"/>
    <property type="project" value="InterPro"/>
</dbReference>
<name>A0AAW8XGB3_HELPX</name>
<evidence type="ECO:0000256" key="8">
    <source>
        <dbReference type="SAM" id="Coils"/>
    </source>
</evidence>
<evidence type="ECO:0000313" key="11">
    <source>
        <dbReference type="Proteomes" id="UP001262343"/>
    </source>
</evidence>
<dbReference type="AlphaFoldDB" id="A0AAW8XGB3"/>
<dbReference type="InterPro" id="IPR003593">
    <property type="entry name" value="AAA+_ATPase"/>
</dbReference>
<dbReference type="SUPFAM" id="SSF89550">
    <property type="entry name" value="PHP domain-like"/>
    <property type="match status" value="1"/>
</dbReference>
<protein>
    <submittedName>
        <fullName evidence="10">AAA family ATPase</fullName>
    </submittedName>
</protein>
<evidence type="ECO:0000256" key="4">
    <source>
        <dbReference type="ARBA" id="ARBA00022496"/>
    </source>
</evidence>
<evidence type="ECO:0000256" key="2">
    <source>
        <dbReference type="ARBA" id="ARBA00022448"/>
    </source>
</evidence>
<sequence length="875" mass="102796">MGNKDHSKGSSWYKWDLHAHTPYTHLNRAYQCLEEEFIQKLCDSQIDCIGLTNYFKFNEEEFELKEKIEKRGIKVFYNLEVRLDYQNKEDQCLDFHIIFSDEVSSDGIKKFLLNMKANVRGIEKKLADLEKDDFKKAVVKFDQLLECLEEESLNLRGKYLLGFLSRGHGSIECEFLEKGGRNETIYQKIINKSHFLIHSSNNQENLKKDREFWLKHNKPLLQSSDAHQEEQIGQKYTWIKAEKTFEGLKQIIYEPETRVSINENKPQDPLYKIDSVGLNFDKEVKTTNEQGETPFCYAGFNETLFFSPNFTCVIGGRGSGKSTLLQLIASAIKNKSFVKGLKHETIQKYIEIQPDIDIVDSVEYLAQNEVEEFATNVSKFTEAIFNRIDSKSSGKLKELEKQITKGIEKFDEQIACWQEKTKLEEQLKESEKIRKKYQSIVDAYTDKDYLDKRDKLQAKRQSLIDLKQSKERFWTFIKELKRVVNFESKENMEEKNSYDKVYNQLKQDICKKIEEIDTNRENGCFNSEDEKIRTLGAEHEALSQEIREFLKEKGVSDENIGDIRNANDHLESTKKNIDDLEHEIKENDNKIKGFSYGDIDKNIEEFKDQINEELSKINSAFKKISKNHKEEVRLITIKYYLNEDIFEEVFEDFDKLVDKGFNTQRHQSKIKEYLKEIELKNVTGMQHAEFIEKLDSRIENKKAAFYETMKDIFDREIHFQIYRLLILKHLRNVEKYKIFEVRYDKRALNETSFGQKCTAVLVVLLSLGNNPIIIDEPEAHLDSALIANYLVTLIKKQKQKRQIIFATHNANFVLNADAELIIQLKNENNKIVAQSFMIESDAYKEDLLKLEGGEKAFKDRERRYGITKDKIKNKE</sequence>
<evidence type="ECO:0000256" key="7">
    <source>
        <dbReference type="ARBA" id="ARBA00023136"/>
    </source>
</evidence>
<keyword evidence="6" id="KW-0406">Ion transport</keyword>